<dbReference type="EMBL" id="CP046884">
    <property type="protein sequence ID" value="QNQ90879.1"/>
    <property type="molecule type" value="Genomic_DNA"/>
</dbReference>
<evidence type="ECO:0000313" key="2">
    <source>
        <dbReference type="Proteomes" id="UP000516320"/>
    </source>
</evidence>
<evidence type="ECO:0000313" key="1">
    <source>
        <dbReference type="EMBL" id="QNQ90879.1"/>
    </source>
</evidence>
<dbReference type="RefSeq" id="WP_187974189.1">
    <property type="nucleotide sequence ID" value="NZ_CP046884.1"/>
</dbReference>
<gene>
    <name evidence="1" type="ORF">GP475_09680</name>
</gene>
<sequence>MITPRLNDLVALLRETGIRADIDPRNLQPPCAWVAAKRIPDWTMCQPEITADIVLIAPDNGVPHALDALENMLTSVVDTLATEGHPISDVSLSDTVTLSGIGSPLPAFTIETTI</sequence>
<accession>A0A7H0SQQ4</accession>
<reference evidence="1 2" key="1">
    <citation type="submission" date="2019-12" db="EMBL/GenBank/DDBJ databases">
        <title>Corynebacterium sp. nov., isolated from feces of the Anser Albifrons in China.</title>
        <authorList>
            <person name="Liu Q."/>
        </authorList>
    </citation>
    <scope>NUCLEOTIDE SEQUENCE [LARGE SCALE GENOMIC DNA]</scope>
    <source>
        <strain evidence="1 2">4H37-19</strain>
    </source>
</reference>
<name>A0A7H0SQQ4_9CORY</name>
<dbReference type="KEGG" id="cpoy:GP475_09680"/>
<protein>
    <submittedName>
        <fullName evidence="1">Uncharacterized protein</fullName>
    </submittedName>
</protein>
<organism evidence="1 2">
    <name type="scientific">Corynebacterium poyangense</name>
    <dbReference type="NCBI Taxonomy" id="2684405"/>
    <lineage>
        <taxon>Bacteria</taxon>
        <taxon>Bacillati</taxon>
        <taxon>Actinomycetota</taxon>
        <taxon>Actinomycetes</taxon>
        <taxon>Mycobacteriales</taxon>
        <taxon>Corynebacteriaceae</taxon>
        <taxon>Corynebacterium</taxon>
    </lineage>
</organism>
<dbReference type="Proteomes" id="UP000516320">
    <property type="component" value="Chromosome"/>
</dbReference>
<keyword evidence="2" id="KW-1185">Reference proteome</keyword>
<dbReference type="AlphaFoldDB" id="A0A7H0SQQ4"/>
<proteinExistence type="predicted"/>